<evidence type="ECO:0000313" key="9">
    <source>
        <dbReference type="EMBL" id="KZT37085.1"/>
    </source>
</evidence>
<keyword evidence="5" id="KW-0862">Zinc</keyword>
<keyword evidence="3 6" id="KW-0863">Zinc-finger</keyword>
<proteinExistence type="predicted"/>
<dbReference type="STRING" id="1314776.A0A166C4Z6"/>
<evidence type="ECO:0000313" key="10">
    <source>
        <dbReference type="Proteomes" id="UP000076798"/>
    </source>
</evidence>
<gene>
    <name evidence="9" type="ORF">SISSUDRAFT_1048922</name>
</gene>
<dbReference type="Pfam" id="PF12678">
    <property type="entry name" value="zf-rbx1"/>
    <property type="match status" value="1"/>
</dbReference>
<dbReference type="CDD" id="cd16454">
    <property type="entry name" value="RING-H2_PA-TM-RING"/>
    <property type="match status" value="1"/>
</dbReference>
<reference evidence="9 10" key="1">
    <citation type="journal article" date="2016" name="Mol. Biol. Evol.">
        <title>Comparative Genomics of Early-Diverging Mushroom-Forming Fungi Provides Insights into the Origins of Lignocellulose Decay Capabilities.</title>
        <authorList>
            <person name="Nagy L.G."/>
            <person name="Riley R."/>
            <person name="Tritt A."/>
            <person name="Adam C."/>
            <person name="Daum C."/>
            <person name="Floudas D."/>
            <person name="Sun H."/>
            <person name="Yadav J.S."/>
            <person name="Pangilinan J."/>
            <person name="Larsson K.H."/>
            <person name="Matsuura K."/>
            <person name="Barry K."/>
            <person name="Labutti K."/>
            <person name="Kuo R."/>
            <person name="Ohm R.A."/>
            <person name="Bhattacharya S.S."/>
            <person name="Shirouzu T."/>
            <person name="Yoshinaga Y."/>
            <person name="Martin F.M."/>
            <person name="Grigoriev I.V."/>
            <person name="Hibbett D.S."/>
        </authorList>
    </citation>
    <scope>NUCLEOTIDE SEQUENCE [LARGE SCALE GENOMIC DNA]</scope>
    <source>
        <strain evidence="9 10">HHB10207 ss-3</strain>
    </source>
</reference>
<keyword evidence="2" id="KW-0479">Metal-binding</keyword>
<dbReference type="SMART" id="SM00184">
    <property type="entry name" value="RING"/>
    <property type="match status" value="1"/>
</dbReference>
<dbReference type="InterPro" id="IPR001841">
    <property type="entry name" value="Znf_RING"/>
</dbReference>
<dbReference type="Gene3D" id="3.30.40.10">
    <property type="entry name" value="Zinc/RING finger domain, C3HC4 (zinc finger)"/>
    <property type="match status" value="1"/>
</dbReference>
<evidence type="ECO:0000256" key="3">
    <source>
        <dbReference type="ARBA" id="ARBA00022771"/>
    </source>
</evidence>
<dbReference type="SUPFAM" id="SSF57850">
    <property type="entry name" value="RING/U-box"/>
    <property type="match status" value="1"/>
</dbReference>
<dbReference type="GO" id="GO:0016567">
    <property type="term" value="P:protein ubiquitination"/>
    <property type="evidence" value="ECO:0007669"/>
    <property type="project" value="UniProtKB-UniPathway"/>
</dbReference>
<dbReference type="InterPro" id="IPR013083">
    <property type="entry name" value="Znf_RING/FYVE/PHD"/>
</dbReference>
<protein>
    <recommendedName>
        <fullName evidence="8">RING-type domain-containing protein</fullName>
    </recommendedName>
</protein>
<dbReference type="Proteomes" id="UP000076798">
    <property type="component" value="Unassembled WGS sequence"/>
</dbReference>
<organism evidence="9 10">
    <name type="scientific">Sistotremastrum suecicum HHB10207 ss-3</name>
    <dbReference type="NCBI Taxonomy" id="1314776"/>
    <lineage>
        <taxon>Eukaryota</taxon>
        <taxon>Fungi</taxon>
        <taxon>Dikarya</taxon>
        <taxon>Basidiomycota</taxon>
        <taxon>Agaricomycotina</taxon>
        <taxon>Agaricomycetes</taxon>
        <taxon>Sistotremastrales</taxon>
        <taxon>Sistotremastraceae</taxon>
        <taxon>Sistotremastrum</taxon>
    </lineage>
</organism>
<feature type="region of interest" description="Disordered" evidence="7">
    <location>
        <begin position="1"/>
        <end position="95"/>
    </location>
</feature>
<keyword evidence="10" id="KW-1185">Reference proteome</keyword>
<feature type="domain" description="RING-type" evidence="8">
    <location>
        <begin position="217"/>
        <end position="273"/>
    </location>
</feature>
<accession>A0A166C4Z6</accession>
<dbReference type="UniPathway" id="UPA00143"/>
<feature type="compositionally biased region" description="Low complexity" evidence="7">
    <location>
        <begin position="318"/>
        <end position="345"/>
    </location>
</feature>
<dbReference type="PANTHER" id="PTHR15710">
    <property type="entry name" value="E3 UBIQUITIN-PROTEIN LIGASE PRAJA"/>
    <property type="match status" value="1"/>
</dbReference>
<sequence>MVPDPHCASCNSTYDPREQALPNFPTRPSRGRNHSFSGSPFGGGGSDNNPLLDIISLLAGPGAFPPPPPRSGTSPSNRPPGVRIELSSSNNGRPRRVVFGGPPTMGFPMPPGGGDDHPTMDQYFGSQTRRAPPPGDVPGLQNALLHEYLLAMLGSRMAPGGAPGRMGDYVFSQEGLEQIMNQLMENGSKPVPLAETEIDRLPRDKLRATHPLLGKDCQICQDTFVDPKAAPPEDGQPAPAGMLRTVELPCHHAFHEDCIVPWLKQSGTCPVCRFALTPQPTPHGPPGSGSGSGSGATPQPPSPSSSSNPRGDSGSGSSGWSNFLSFSNPFSSSSSHGTSSGTGRNAASSHGHRTRRSSNGNRQQNASHFPGGWDAVD</sequence>
<dbReference type="InterPro" id="IPR024766">
    <property type="entry name" value="Znf_RING_H2"/>
</dbReference>
<keyword evidence="4" id="KW-0833">Ubl conjugation pathway</keyword>
<dbReference type="GO" id="GO:0008270">
    <property type="term" value="F:zinc ion binding"/>
    <property type="evidence" value="ECO:0007669"/>
    <property type="project" value="UniProtKB-KW"/>
</dbReference>
<name>A0A166C4Z6_9AGAM</name>
<feature type="compositionally biased region" description="Polar residues" evidence="7">
    <location>
        <begin position="357"/>
        <end position="367"/>
    </location>
</feature>
<dbReference type="OrthoDB" id="8062037at2759"/>
<dbReference type="PROSITE" id="PS50089">
    <property type="entry name" value="ZF_RING_2"/>
    <property type="match status" value="1"/>
</dbReference>
<evidence type="ECO:0000256" key="4">
    <source>
        <dbReference type="ARBA" id="ARBA00022786"/>
    </source>
</evidence>
<feature type="compositionally biased region" description="Low complexity" evidence="7">
    <location>
        <begin position="71"/>
        <end position="81"/>
    </location>
</feature>
<feature type="region of interest" description="Disordered" evidence="7">
    <location>
        <begin position="280"/>
        <end position="377"/>
    </location>
</feature>
<dbReference type="EMBL" id="KV428091">
    <property type="protein sequence ID" value="KZT37085.1"/>
    <property type="molecule type" value="Genomic_DNA"/>
</dbReference>
<evidence type="ECO:0000256" key="6">
    <source>
        <dbReference type="PROSITE-ProRule" id="PRU00175"/>
    </source>
</evidence>
<dbReference type="AlphaFoldDB" id="A0A166C4Z6"/>
<evidence type="ECO:0000256" key="1">
    <source>
        <dbReference type="ARBA" id="ARBA00004906"/>
    </source>
</evidence>
<evidence type="ECO:0000256" key="2">
    <source>
        <dbReference type="ARBA" id="ARBA00022723"/>
    </source>
</evidence>
<evidence type="ECO:0000256" key="7">
    <source>
        <dbReference type="SAM" id="MobiDB-lite"/>
    </source>
</evidence>
<evidence type="ECO:0000259" key="8">
    <source>
        <dbReference type="PROSITE" id="PS50089"/>
    </source>
</evidence>
<evidence type="ECO:0000256" key="5">
    <source>
        <dbReference type="ARBA" id="ARBA00022833"/>
    </source>
</evidence>
<comment type="pathway">
    <text evidence="1">Protein modification; protein ubiquitination.</text>
</comment>
<dbReference type="GO" id="GO:0051603">
    <property type="term" value="P:proteolysis involved in protein catabolic process"/>
    <property type="evidence" value="ECO:0007669"/>
    <property type="project" value="UniProtKB-ARBA"/>
</dbReference>